<dbReference type="InterPro" id="IPR020843">
    <property type="entry name" value="ER"/>
</dbReference>
<dbReference type="Proteomes" id="UP000663868">
    <property type="component" value="Unassembled WGS sequence"/>
</dbReference>
<dbReference type="SMART" id="SM00829">
    <property type="entry name" value="PKS_ER"/>
    <property type="match status" value="1"/>
</dbReference>
<gene>
    <name evidence="3" type="ORF">KXQ929_LOCUS35984</name>
</gene>
<dbReference type="Gene3D" id="3.90.180.10">
    <property type="entry name" value="Medium-chain alcohol dehydrogenases, catalytic domain"/>
    <property type="match status" value="1"/>
</dbReference>
<organism evidence="3 4">
    <name type="scientific">Adineta steineri</name>
    <dbReference type="NCBI Taxonomy" id="433720"/>
    <lineage>
        <taxon>Eukaryota</taxon>
        <taxon>Metazoa</taxon>
        <taxon>Spiralia</taxon>
        <taxon>Gnathifera</taxon>
        <taxon>Rotifera</taxon>
        <taxon>Eurotatoria</taxon>
        <taxon>Bdelloidea</taxon>
        <taxon>Adinetida</taxon>
        <taxon>Adinetidae</taxon>
        <taxon>Adineta</taxon>
    </lineage>
</organism>
<evidence type="ECO:0000259" key="2">
    <source>
        <dbReference type="SMART" id="SM00829"/>
    </source>
</evidence>
<dbReference type="InterPro" id="IPR050444">
    <property type="entry name" value="Polyketide_Synthase"/>
</dbReference>
<evidence type="ECO:0000313" key="3">
    <source>
        <dbReference type="EMBL" id="CAF4127387.1"/>
    </source>
</evidence>
<dbReference type="PANTHER" id="PTHR45681:SF6">
    <property type="entry name" value="POLYKETIDE SYNTHASE 37"/>
    <property type="match status" value="1"/>
</dbReference>
<feature type="domain" description="Enoyl reductase (ER)" evidence="2">
    <location>
        <begin position="1"/>
        <end position="152"/>
    </location>
</feature>
<name>A0A819WMP1_9BILA</name>
<dbReference type="GO" id="GO:0016740">
    <property type="term" value="F:transferase activity"/>
    <property type="evidence" value="ECO:0007669"/>
    <property type="project" value="UniProtKB-KW"/>
</dbReference>
<dbReference type="InterPro" id="IPR036291">
    <property type="entry name" value="NAD(P)-bd_dom_sf"/>
</dbReference>
<accession>A0A819WMP1</accession>
<protein>
    <recommendedName>
        <fullName evidence="2">Enoyl reductase (ER) domain-containing protein</fullName>
    </recommendedName>
</protein>
<reference evidence="3" key="1">
    <citation type="submission" date="2021-02" db="EMBL/GenBank/DDBJ databases">
        <authorList>
            <person name="Nowell W R."/>
        </authorList>
    </citation>
    <scope>NUCLEOTIDE SEQUENCE</scope>
</reference>
<dbReference type="AlphaFoldDB" id="A0A819WMP1"/>
<evidence type="ECO:0000313" key="4">
    <source>
        <dbReference type="Proteomes" id="UP000663868"/>
    </source>
</evidence>
<dbReference type="PANTHER" id="PTHR45681">
    <property type="entry name" value="POLYKETIDE SYNTHASE 44-RELATED"/>
    <property type="match status" value="1"/>
</dbReference>
<comment type="caution">
    <text evidence="3">The sequence shown here is derived from an EMBL/GenBank/DDBJ whole genome shotgun (WGS) entry which is preliminary data.</text>
</comment>
<dbReference type="EMBL" id="CAJOBB010005406">
    <property type="protein sequence ID" value="CAF4127387.1"/>
    <property type="molecule type" value="Genomic_DNA"/>
</dbReference>
<keyword evidence="1" id="KW-0808">Transferase</keyword>
<proteinExistence type="predicted"/>
<dbReference type="SUPFAM" id="SSF51735">
    <property type="entry name" value="NAD(P)-binding Rossmann-fold domains"/>
    <property type="match status" value="1"/>
</dbReference>
<evidence type="ECO:0000256" key="1">
    <source>
        <dbReference type="ARBA" id="ARBA00022679"/>
    </source>
</evidence>
<dbReference type="GO" id="GO:0016491">
    <property type="term" value="F:oxidoreductase activity"/>
    <property type="evidence" value="ECO:0007669"/>
    <property type="project" value="InterPro"/>
</dbReference>
<dbReference type="Pfam" id="PF00107">
    <property type="entry name" value="ADH_zinc_N"/>
    <property type="match status" value="1"/>
</dbReference>
<sequence>MPTPLLTVIYSLKYRVHFQSNQTVLIHAATDATGQMCIQHYQYIDVRIIVTVGTEENRCFLRKYYGIEHVFNSRDTSLFNNIREILPQGVDVIVNSLSGNLLKESIKLLAYHGHFVEWGKRDISHNNNLSMFQLRSDCSFYVTDFTGFVDRI</sequence>
<dbReference type="InterPro" id="IPR013149">
    <property type="entry name" value="ADH-like_C"/>
</dbReference>
<dbReference type="CDD" id="cd05195">
    <property type="entry name" value="enoyl_red"/>
    <property type="match status" value="1"/>
</dbReference>